<organism evidence="7 8">
    <name type="scientific">Cinchona calisaya</name>
    <dbReference type="NCBI Taxonomy" id="153742"/>
    <lineage>
        <taxon>Eukaryota</taxon>
        <taxon>Viridiplantae</taxon>
        <taxon>Streptophyta</taxon>
        <taxon>Embryophyta</taxon>
        <taxon>Tracheophyta</taxon>
        <taxon>Spermatophyta</taxon>
        <taxon>Magnoliopsida</taxon>
        <taxon>eudicotyledons</taxon>
        <taxon>Gunneridae</taxon>
        <taxon>Pentapetalae</taxon>
        <taxon>asterids</taxon>
        <taxon>lamiids</taxon>
        <taxon>Gentianales</taxon>
        <taxon>Rubiaceae</taxon>
        <taxon>Cinchonoideae</taxon>
        <taxon>Cinchoneae</taxon>
        <taxon>Cinchona</taxon>
    </lineage>
</organism>
<gene>
    <name evidence="7" type="ORF">ACH5RR_026717</name>
</gene>
<keyword evidence="3" id="KW-0238">DNA-binding</keyword>
<dbReference type="PROSITE" id="PS50811">
    <property type="entry name" value="WRKY"/>
    <property type="match status" value="1"/>
</dbReference>
<keyword evidence="5" id="KW-0539">Nucleus</keyword>
<dbReference type="InterPro" id="IPR044810">
    <property type="entry name" value="WRKY_plant"/>
</dbReference>
<dbReference type="GO" id="GO:0005634">
    <property type="term" value="C:nucleus"/>
    <property type="evidence" value="ECO:0007669"/>
    <property type="project" value="UniProtKB-SubCell"/>
</dbReference>
<dbReference type="EMBL" id="JBJUIK010000011">
    <property type="protein sequence ID" value="KAL3514000.1"/>
    <property type="molecule type" value="Genomic_DNA"/>
</dbReference>
<dbReference type="InterPro" id="IPR003657">
    <property type="entry name" value="WRKY_dom"/>
</dbReference>
<evidence type="ECO:0000313" key="8">
    <source>
        <dbReference type="Proteomes" id="UP001630127"/>
    </source>
</evidence>
<dbReference type="FunFam" id="2.20.25.80:FF:000003">
    <property type="entry name" value="WRKY transcription factor 57"/>
    <property type="match status" value="1"/>
</dbReference>
<dbReference type="SMART" id="SM00774">
    <property type="entry name" value="WRKY"/>
    <property type="match status" value="1"/>
</dbReference>
<dbReference type="SUPFAM" id="SSF118290">
    <property type="entry name" value="WRKY DNA-binding domain"/>
    <property type="match status" value="1"/>
</dbReference>
<evidence type="ECO:0000256" key="3">
    <source>
        <dbReference type="ARBA" id="ARBA00023125"/>
    </source>
</evidence>
<evidence type="ECO:0000256" key="2">
    <source>
        <dbReference type="ARBA" id="ARBA00023015"/>
    </source>
</evidence>
<evidence type="ECO:0000256" key="4">
    <source>
        <dbReference type="ARBA" id="ARBA00023163"/>
    </source>
</evidence>
<comment type="subcellular location">
    <subcellularLocation>
        <location evidence="1">Nucleus</location>
    </subcellularLocation>
</comment>
<reference evidence="7 8" key="1">
    <citation type="submission" date="2024-11" db="EMBL/GenBank/DDBJ databases">
        <title>A near-complete genome assembly of Cinchona calisaya.</title>
        <authorList>
            <person name="Lian D.C."/>
            <person name="Zhao X.W."/>
            <person name="Wei L."/>
        </authorList>
    </citation>
    <scope>NUCLEOTIDE SEQUENCE [LARGE SCALE GENOMIC DNA]</scope>
    <source>
        <tissue evidence="7">Nenye</tissue>
    </source>
</reference>
<dbReference type="AlphaFoldDB" id="A0ABD2Z6N7"/>
<sequence>MSNFTFFPPSEPDFSTIHHHTTTQNSYASPNYLVDNYFNYHLGFELSHYLDLPYEEPLINNIHEDSNSNFTPCNISQTPLTQEMTSTGSSASSVDMQEECQKVMKRAKGDKENVVAFRTKTELESLDDGFKWRKYGKKMVKSNPNPRNYYKCSTEGCKVKKRVERDAEDSSYLITSYEGRHNHESPCVIYCDQLPLALSYTSWTLQPSY</sequence>
<dbReference type="PANTHER" id="PTHR31221">
    <property type="entry name" value="WRKY TRANSCRIPTION FACTOR PROTEIN 1-RELATED"/>
    <property type="match status" value="1"/>
</dbReference>
<keyword evidence="4" id="KW-0804">Transcription</keyword>
<protein>
    <recommendedName>
        <fullName evidence="6">WRKY domain-containing protein</fullName>
    </recommendedName>
</protein>
<evidence type="ECO:0000256" key="5">
    <source>
        <dbReference type="ARBA" id="ARBA00023242"/>
    </source>
</evidence>
<dbReference type="InterPro" id="IPR036576">
    <property type="entry name" value="WRKY_dom_sf"/>
</dbReference>
<evidence type="ECO:0000256" key="1">
    <source>
        <dbReference type="ARBA" id="ARBA00004123"/>
    </source>
</evidence>
<proteinExistence type="predicted"/>
<dbReference type="Gene3D" id="2.20.25.80">
    <property type="entry name" value="WRKY domain"/>
    <property type="match status" value="1"/>
</dbReference>
<evidence type="ECO:0000259" key="6">
    <source>
        <dbReference type="PROSITE" id="PS50811"/>
    </source>
</evidence>
<feature type="domain" description="WRKY" evidence="6">
    <location>
        <begin position="121"/>
        <end position="186"/>
    </location>
</feature>
<keyword evidence="2" id="KW-0805">Transcription regulation</keyword>
<dbReference type="GO" id="GO:0003677">
    <property type="term" value="F:DNA binding"/>
    <property type="evidence" value="ECO:0007669"/>
    <property type="project" value="UniProtKB-KW"/>
</dbReference>
<evidence type="ECO:0000313" key="7">
    <source>
        <dbReference type="EMBL" id="KAL3514000.1"/>
    </source>
</evidence>
<comment type="caution">
    <text evidence="7">The sequence shown here is derived from an EMBL/GenBank/DDBJ whole genome shotgun (WGS) entry which is preliminary data.</text>
</comment>
<dbReference type="Proteomes" id="UP001630127">
    <property type="component" value="Unassembled WGS sequence"/>
</dbReference>
<accession>A0ABD2Z6N7</accession>
<keyword evidence="8" id="KW-1185">Reference proteome</keyword>
<name>A0ABD2Z6N7_9GENT</name>
<dbReference type="PANTHER" id="PTHR31221:SF283">
    <property type="entry name" value="WRKY DOMAIN-CONTAINING PROTEIN"/>
    <property type="match status" value="1"/>
</dbReference>
<dbReference type="Pfam" id="PF03106">
    <property type="entry name" value="WRKY"/>
    <property type="match status" value="1"/>
</dbReference>